<dbReference type="GO" id="GO:0003908">
    <property type="term" value="F:methylated-DNA-[protein]-cysteine S-methyltransferase activity"/>
    <property type="evidence" value="ECO:0007669"/>
    <property type="project" value="InterPro"/>
</dbReference>
<evidence type="ECO:0000313" key="1">
    <source>
        <dbReference type="EMBL" id="ARO87698.1"/>
    </source>
</evidence>
<dbReference type="AlphaFoldDB" id="A0A1W6SPF5"/>
<dbReference type="RefSeq" id="WP_085921986.1">
    <property type="nucleotide sequence ID" value="NZ_CP021106.3"/>
</dbReference>
<accession>A0A1W6SPF5</accession>
<sequence>MTPTCYPAGGAHAEIHFAMGECSLGALLVAKSDQDICAILRGDDPGKLARVLEDSFPHANLIGGLHRGL</sequence>
<dbReference type="KEGG" id="nlc:EBAPG3_007880"/>
<name>A0A1W6SPF5_9PROT</name>
<dbReference type="Gene3D" id="3.30.160.70">
    <property type="entry name" value="Methylated DNA-protein cysteine methyltransferase domain"/>
    <property type="match status" value="1"/>
</dbReference>
<gene>
    <name evidence="1" type="ORF">EBAPG3_007880</name>
</gene>
<evidence type="ECO:0000313" key="2">
    <source>
        <dbReference type="Proteomes" id="UP000012179"/>
    </source>
</evidence>
<organism evidence="1 2">
    <name type="scientific">Nitrosospira lacus</name>
    <dbReference type="NCBI Taxonomy" id="1288494"/>
    <lineage>
        <taxon>Bacteria</taxon>
        <taxon>Pseudomonadati</taxon>
        <taxon>Pseudomonadota</taxon>
        <taxon>Betaproteobacteria</taxon>
        <taxon>Nitrosomonadales</taxon>
        <taxon>Nitrosomonadaceae</taxon>
        <taxon>Nitrosospira</taxon>
    </lineage>
</organism>
<keyword evidence="2" id="KW-1185">Reference proteome</keyword>
<dbReference type="InterPro" id="IPR036631">
    <property type="entry name" value="MGMT_N_sf"/>
</dbReference>
<dbReference type="SUPFAM" id="SSF53155">
    <property type="entry name" value="Methylated DNA-protein cysteine methyltransferase domain"/>
    <property type="match status" value="1"/>
</dbReference>
<dbReference type="OrthoDB" id="9811249at2"/>
<proteinExistence type="predicted"/>
<dbReference type="Proteomes" id="UP000012179">
    <property type="component" value="Chromosome"/>
</dbReference>
<reference evidence="1 2" key="1">
    <citation type="journal article" date="2015" name="Int. J. Syst. Evol. Microbiol.">
        <title>Nitrosospira lacus sp. nov., a psychrotolerant, ammonia-oxidizing bacterium from sandy lake sediment.</title>
        <authorList>
            <person name="Urakawa H."/>
            <person name="Garcia J.C."/>
            <person name="Nielsen J.L."/>
            <person name="Le V.Q."/>
            <person name="Kozlowski J.A."/>
            <person name="Stein L.Y."/>
            <person name="Lim C.K."/>
            <person name="Pommerening-Roser A."/>
            <person name="Martens-Habbena W."/>
            <person name="Stahl D.A."/>
            <person name="Klotz M.G."/>
        </authorList>
    </citation>
    <scope>NUCLEOTIDE SEQUENCE [LARGE SCALE GENOMIC DNA]</scope>
    <source>
        <strain evidence="1 2">APG3</strain>
    </source>
</reference>
<dbReference type="EMBL" id="CP021106">
    <property type="protein sequence ID" value="ARO87698.1"/>
    <property type="molecule type" value="Genomic_DNA"/>
</dbReference>
<dbReference type="GO" id="GO:0006281">
    <property type="term" value="P:DNA repair"/>
    <property type="evidence" value="ECO:0007669"/>
    <property type="project" value="InterPro"/>
</dbReference>
<protein>
    <submittedName>
        <fullName evidence="1">Uncharacterized protein</fullName>
    </submittedName>
</protein>